<sequence length="1530" mass="170072">MSRPPPAPMRRTSSRVYDIHDPSDLNELARKLSRRRSRRSTVGSSNTPYTPSGEQAQYGFPPTARQQGGEYVVEPTEYSRDAGDVALATPLGVPRQQSYVGRHEGGYTGTGEELAQTTSRRSKASQRPRDGSVREEDEDEEGDDSDDDDDDDLATQDLLAQIFGASGTEDQSHVKENLGIYWTNLTVWGKGAGETYFKTLGNLLDPLLHPSRVFSKGAKEARSGRRALIEDFNGVVKPGEMCLVLGRPGSGCTTLLKVLAGYDTGFEEIDGEVKFGDIPMDVMKKRYRGEVAFNAEEDIHMPTLSVEQTLRFAVSCRAPRANQRHQDQTRDEFIDSFMNVLGKVFGLERVYGTRVGNAQLRGVSGGEKKRVSISEVLASRALVTMWDSATRGLDSSSAVQYVKALRALTNLTKGSTLVTLYQASDSLWDLFDKVLLIDAGKLVYFGPTDDAIKYFEETIGFQRQPRQTATDYLNSCTDPVARKPREGYEGKVPTSPGEMEKRFRESDDMKRVEQELEQYKSWLSTNPRGKALADSTAHEREEKKKSAGSNYTISLWRQIALLSRRQTQLILRDRPALAAKYGGAVFQALIAGSAFYNQPYTTQSAFTFGGAAFLSILFMSLQGLAELTNQYQLRPILVRHQGFSFYRMSAFALAQVLIDAPIIAGSSLVFSIILYFLVNLKRTAGQFFIFWLFLWLVSMTTYALFRCLAAITPSLNVATRFSGLLIQAIVVYAGYTLAFPNMRYYMRWIPWINPTFESIVANQFHHTQLQCAQGSYVPYGPTYTDPAYGSCTLAGSQRGQQFVDGDAYIKAQFSYSYGHVWRNLGAVFGFLILFIVVNMVGLELALRPGAEGASIVEYKRTKNAAINKKGDKEDTREQGHQNGQEGQHHDSSASSDGTVRPEDDIQPHKSIFTFENVNYTVPVKGGTRQLLTNCKGIIKPGRMVALMGASGAGKTTLLSALCQRLGSAEGEYQLDGQPLPPAFQRMVGFAEQADVHDEWSTVREAFRFSAILRQPRNVSKEDKYRYVETVISLLELQDYAEARIGSGLSIEIQKRVTIGVELSAKPSLLFFLDEPTSGLDGQGAWNLCRFLRKLVSSDQAILATIHQPSSELLFQFDDLLLLSRGGKTVYNGPIGKDGEAMIKYFESKGAKKIEKGANPSEWAIDIIGKTGDKDWPKIWDESEESKKLGEDITKVKQERKSKPVAEDVDRTSTYAASYWTQTVQLFKRTFTGYYRDVPYVSGKIFLHIFTALFNGLTFLQLGNAVIDNQNTLFSIFIFLTTAPPLIQQLQPQFLRLRGLYEAREGASKIYSWVPLIASAIAVEWPISLLAGWIYFAIWWNLVGFPGGGRAAYGLLLVSLFELYLPTFGQMLAAIAPNGFVASLLVPIFFTFVILFSECQNKEYVVFDPPPGQTCGNYMQAFFASGNPGYLESVTESATANCRYCAFSNADQYLQTVEVYWSTLARDIGVFVFLLTWVVRFRSNPFRGLFGKKSRKNSTPSTEAQSGKMQGEQGDKGQGYSAAPAPAAATA</sequence>
<name>A0ACC2VVF7_9TREE</name>
<dbReference type="EMBL" id="JASBWT010000007">
    <property type="protein sequence ID" value="KAJ9103054.1"/>
    <property type="molecule type" value="Genomic_DNA"/>
</dbReference>
<protein>
    <submittedName>
        <fullName evidence="1">Uncharacterized protein</fullName>
    </submittedName>
</protein>
<comment type="caution">
    <text evidence="1">The sequence shown here is derived from an EMBL/GenBank/DDBJ whole genome shotgun (WGS) entry which is preliminary data.</text>
</comment>
<dbReference type="Proteomes" id="UP001227268">
    <property type="component" value="Unassembled WGS sequence"/>
</dbReference>
<accession>A0ACC2VVF7</accession>
<organism evidence="1 2">
    <name type="scientific">Naganishia friedmannii</name>
    <dbReference type="NCBI Taxonomy" id="89922"/>
    <lineage>
        <taxon>Eukaryota</taxon>
        <taxon>Fungi</taxon>
        <taxon>Dikarya</taxon>
        <taxon>Basidiomycota</taxon>
        <taxon>Agaricomycotina</taxon>
        <taxon>Tremellomycetes</taxon>
        <taxon>Filobasidiales</taxon>
        <taxon>Filobasidiaceae</taxon>
        <taxon>Naganishia</taxon>
    </lineage>
</organism>
<keyword evidence="2" id="KW-1185">Reference proteome</keyword>
<reference evidence="1" key="1">
    <citation type="submission" date="2023-04" db="EMBL/GenBank/DDBJ databases">
        <title>Draft Genome sequencing of Naganishia species isolated from polar environments using Oxford Nanopore Technology.</title>
        <authorList>
            <person name="Leo P."/>
            <person name="Venkateswaran K."/>
        </authorList>
    </citation>
    <scope>NUCLEOTIDE SEQUENCE</scope>
    <source>
        <strain evidence="1">MNA-CCFEE 5423</strain>
    </source>
</reference>
<proteinExistence type="predicted"/>
<evidence type="ECO:0000313" key="2">
    <source>
        <dbReference type="Proteomes" id="UP001227268"/>
    </source>
</evidence>
<gene>
    <name evidence="1" type="ORF">QFC21_002476</name>
</gene>
<evidence type="ECO:0000313" key="1">
    <source>
        <dbReference type="EMBL" id="KAJ9103054.1"/>
    </source>
</evidence>